<evidence type="ECO:0000313" key="1">
    <source>
        <dbReference type="EMBL" id="MBW92783.1"/>
    </source>
</evidence>
<sequence length="61" mass="7395">MITGTVLPFFFNWLHHISYSVESWKLCYILPLVSNFSLRIIWFSCWHNECEPIILKFGRIF</sequence>
<name>A0A2P2JH27_RHIMU</name>
<dbReference type="EMBL" id="GGEC01012300">
    <property type="protein sequence ID" value="MBW92783.1"/>
    <property type="molecule type" value="Transcribed_RNA"/>
</dbReference>
<organism evidence="1">
    <name type="scientific">Rhizophora mucronata</name>
    <name type="common">Asiatic mangrove</name>
    <dbReference type="NCBI Taxonomy" id="61149"/>
    <lineage>
        <taxon>Eukaryota</taxon>
        <taxon>Viridiplantae</taxon>
        <taxon>Streptophyta</taxon>
        <taxon>Embryophyta</taxon>
        <taxon>Tracheophyta</taxon>
        <taxon>Spermatophyta</taxon>
        <taxon>Magnoliopsida</taxon>
        <taxon>eudicotyledons</taxon>
        <taxon>Gunneridae</taxon>
        <taxon>Pentapetalae</taxon>
        <taxon>rosids</taxon>
        <taxon>fabids</taxon>
        <taxon>Malpighiales</taxon>
        <taxon>Rhizophoraceae</taxon>
        <taxon>Rhizophora</taxon>
    </lineage>
</organism>
<dbReference type="AlphaFoldDB" id="A0A2P2JH27"/>
<protein>
    <submittedName>
        <fullName evidence="1">Uncharacterized protein</fullName>
    </submittedName>
</protein>
<proteinExistence type="predicted"/>
<accession>A0A2P2JH27</accession>
<reference evidence="1" key="1">
    <citation type="submission" date="2018-02" db="EMBL/GenBank/DDBJ databases">
        <title>Rhizophora mucronata_Transcriptome.</title>
        <authorList>
            <person name="Meera S.P."/>
            <person name="Sreeshan A."/>
            <person name="Augustine A."/>
        </authorList>
    </citation>
    <scope>NUCLEOTIDE SEQUENCE</scope>
    <source>
        <tissue evidence="1">Leaf</tissue>
    </source>
</reference>